<dbReference type="Proteomes" id="UP000008144">
    <property type="component" value="Chromosome 4"/>
</dbReference>
<protein>
    <submittedName>
        <fullName evidence="2">Uncharacterized protein</fullName>
    </submittedName>
</protein>
<keyword evidence="1" id="KW-0732">Signal</keyword>
<feature type="chain" id="PRO_5003578343" evidence="1">
    <location>
        <begin position="22"/>
        <end position="193"/>
    </location>
</feature>
<dbReference type="InParanoid" id="H2Y363"/>
<keyword evidence="3" id="KW-1185">Reference proteome</keyword>
<reference evidence="2" key="2">
    <citation type="journal article" date="2008" name="Genome Biol.">
        <title>Improved genome assembly and evidence-based global gene model set for the chordate Ciona intestinalis: new insight into intron and operon populations.</title>
        <authorList>
            <person name="Satou Y."/>
            <person name="Mineta K."/>
            <person name="Ogasawara M."/>
            <person name="Sasakura Y."/>
            <person name="Shoguchi E."/>
            <person name="Ueno K."/>
            <person name="Yamada L."/>
            <person name="Matsumoto J."/>
            <person name="Wasserscheid J."/>
            <person name="Dewar K."/>
            <person name="Wiley G.B."/>
            <person name="Macmil S.L."/>
            <person name="Roe B.A."/>
            <person name="Zeller R.W."/>
            <person name="Hastings K.E."/>
            <person name="Lemaire P."/>
            <person name="Lindquist E."/>
            <person name="Endo T."/>
            <person name="Hotta K."/>
            <person name="Inaba K."/>
        </authorList>
    </citation>
    <scope>NUCLEOTIDE SEQUENCE [LARGE SCALE GENOMIC DNA]</scope>
    <source>
        <strain evidence="2">wild type</strain>
    </source>
</reference>
<proteinExistence type="predicted"/>
<evidence type="ECO:0000313" key="3">
    <source>
        <dbReference type="Proteomes" id="UP000008144"/>
    </source>
</evidence>
<reference evidence="2" key="4">
    <citation type="submission" date="2025-09" db="UniProtKB">
        <authorList>
            <consortium name="Ensembl"/>
        </authorList>
    </citation>
    <scope>IDENTIFICATION</scope>
</reference>
<evidence type="ECO:0000313" key="2">
    <source>
        <dbReference type="Ensembl" id="ENSCINP00000036348.1"/>
    </source>
</evidence>
<feature type="signal peptide" evidence="1">
    <location>
        <begin position="1"/>
        <end position="21"/>
    </location>
</feature>
<dbReference type="HOGENOM" id="CLU_1411703_0_0_1"/>
<reference evidence="3" key="1">
    <citation type="journal article" date="2002" name="Science">
        <title>The draft genome of Ciona intestinalis: insights into chordate and vertebrate origins.</title>
        <authorList>
            <person name="Dehal P."/>
            <person name="Satou Y."/>
            <person name="Campbell R.K."/>
            <person name="Chapman J."/>
            <person name="Degnan B."/>
            <person name="De Tomaso A."/>
            <person name="Davidson B."/>
            <person name="Di Gregorio A."/>
            <person name="Gelpke M."/>
            <person name="Goodstein D.M."/>
            <person name="Harafuji N."/>
            <person name="Hastings K.E."/>
            <person name="Ho I."/>
            <person name="Hotta K."/>
            <person name="Huang W."/>
            <person name="Kawashima T."/>
            <person name="Lemaire P."/>
            <person name="Martinez D."/>
            <person name="Meinertzhagen I.A."/>
            <person name="Necula S."/>
            <person name="Nonaka M."/>
            <person name="Putnam N."/>
            <person name="Rash S."/>
            <person name="Saiga H."/>
            <person name="Satake M."/>
            <person name="Terry A."/>
            <person name="Yamada L."/>
            <person name="Wang H.G."/>
            <person name="Awazu S."/>
            <person name="Azumi K."/>
            <person name="Boore J."/>
            <person name="Branno M."/>
            <person name="Chin-Bow S."/>
            <person name="DeSantis R."/>
            <person name="Doyle S."/>
            <person name="Francino P."/>
            <person name="Keys D.N."/>
            <person name="Haga S."/>
            <person name="Hayashi H."/>
            <person name="Hino K."/>
            <person name="Imai K.S."/>
            <person name="Inaba K."/>
            <person name="Kano S."/>
            <person name="Kobayashi K."/>
            <person name="Kobayashi M."/>
            <person name="Lee B.I."/>
            <person name="Makabe K.W."/>
            <person name="Manohar C."/>
            <person name="Matassi G."/>
            <person name="Medina M."/>
            <person name="Mochizuki Y."/>
            <person name="Mount S."/>
            <person name="Morishita T."/>
            <person name="Miura S."/>
            <person name="Nakayama A."/>
            <person name="Nishizaka S."/>
            <person name="Nomoto H."/>
            <person name="Ohta F."/>
            <person name="Oishi K."/>
            <person name="Rigoutsos I."/>
            <person name="Sano M."/>
            <person name="Sasaki A."/>
            <person name="Sasakura Y."/>
            <person name="Shoguchi E."/>
            <person name="Shin-i T."/>
            <person name="Spagnuolo A."/>
            <person name="Stainier D."/>
            <person name="Suzuki M.M."/>
            <person name="Tassy O."/>
            <person name="Takatori N."/>
            <person name="Tokuoka M."/>
            <person name="Yagi K."/>
            <person name="Yoshizaki F."/>
            <person name="Wada S."/>
            <person name="Zhang C."/>
            <person name="Hyatt P.D."/>
            <person name="Larimer F."/>
            <person name="Detter C."/>
            <person name="Doggett N."/>
            <person name="Glavina T."/>
            <person name="Hawkins T."/>
            <person name="Richardson P."/>
            <person name="Lucas S."/>
            <person name="Kohara Y."/>
            <person name="Levine M."/>
            <person name="Satoh N."/>
            <person name="Rokhsar D.S."/>
        </authorList>
    </citation>
    <scope>NUCLEOTIDE SEQUENCE [LARGE SCALE GENOMIC DNA]</scope>
</reference>
<name>H2Y363_CIOIN</name>
<accession>H2Y363</accession>
<evidence type="ECO:0000256" key="1">
    <source>
        <dbReference type="SAM" id="SignalP"/>
    </source>
</evidence>
<dbReference type="EMBL" id="EAAA01002009">
    <property type="status" value="NOT_ANNOTATED_CDS"/>
    <property type="molecule type" value="Genomic_DNA"/>
</dbReference>
<reference evidence="2" key="3">
    <citation type="submission" date="2025-08" db="UniProtKB">
        <authorList>
            <consortium name="Ensembl"/>
        </authorList>
    </citation>
    <scope>IDENTIFICATION</scope>
</reference>
<organism evidence="2 3">
    <name type="scientific">Ciona intestinalis</name>
    <name type="common">Transparent sea squirt</name>
    <name type="synonym">Ascidia intestinalis</name>
    <dbReference type="NCBI Taxonomy" id="7719"/>
    <lineage>
        <taxon>Eukaryota</taxon>
        <taxon>Metazoa</taxon>
        <taxon>Chordata</taxon>
        <taxon>Tunicata</taxon>
        <taxon>Ascidiacea</taxon>
        <taxon>Phlebobranchia</taxon>
        <taxon>Cionidae</taxon>
        <taxon>Ciona</taxon>
    </lineage>
</organism>
<dbReference type="AlphaFoldDB" id="H2Y363"/>
<sequence>MYLSIPIIICVLFAGVQQSMGTEISVPCSGAEKSGFEKQSTWDASCTQVCQYTCGSTKETLTNCTTPVTPATCTGTNTCSNTTGCTCPAQITVTTTFEQAVVRTLDCFNTSIKIVLDKCVLNYFGIKLGDLFLGTPSDLTKTQLAAVTPNDTCRGITSYENGPSYVLDYTFAEKDSCNAIIEQTTTELIFKTA</sequence>
<dbReference type="Ensembl" id="ENSCINT00000034299.1">
    <property type="protein sequence ID" value="ENSCINP00000036348.1"/>
    <property type="gene ID" value="ENSCING00000024225.1"/>
</dbReference>